<dbReference type="FunCoup" id="B7PDK3">
    <property type="interactions" value="72"/>
</dbReference>
<proteinExistence type="predicted"/>
<dbReference type="VEuPathDB" id="VectorBase:ISCP_023726"/>
<dbReference type="EMBL" id="ABJB010510617">
    <property type="status" value="NOT_ANNOTATED_CDS"/>
    <property type="molecule type" value="Genomic_DNA"/>
</dbReference>
<evidence type="ECO:0000256" key="1">
    <source>
        <dbReference type="ARBA" id="ARBA00022460"/>
    </source>
</evidence>
<accession>B7PDK3</accession>
<dbReference type="PANTHER" id="PTHR10380:SF235">
    <property type="entry name" value="CUTICULAR PROTEIN 73D, ISOFORM B"/>
    <property type="match status" value="1"/>
</dbReference>
<name>B7PDK3_IXOSC</name>
<evidence type="ECO:0000256" key="2">
    <source>
        <dbReference type="PROSITE-ProRule" id="PRU00497"/>
    </source>
</evidence>
<reference evidence="4 6" key="1">
    <citation type="submission" date="2008-03" db="EMBL/GenBank/DDBJ databases">
        <title>Annotation of Ixodes scapularis.</title>
        <authorList>
            <consortium name="Ixodes scapularis Genome Project Consortium"/>
            <person name="Caler E."/>
            <person name="Hannick L.I."/>
            <person name="Bidwell S."/>
            <person name="Joardar V."/>
            <person name="Thiagarajan M."/>
            <person name="Amedeo P."/>
            <person name="Galinsky K.J."/>
            <person name="Schobel S."/>
            <person name="Inman J."/>
            <person name="Hostetler J."/>
            <person name="Miller J."/>
            <person name="Hammond M."/>
            <person name="Megy K."/>
            <person name="Lawson D."/>
            <person name="Kodira C."/>
            <person name="Sutton G."/>
            <person name="Meyer J."/>
            <person name="Hill C.A."/>
            <person name="Birren B."/>
            <person name="Nene V."/>
            <person name="Collins F."/>
            <person name="Alarcon-Chaidez F."/>
            <person name="Wikel S."/>
            <person name="Strausberg R."/>
        </authorList>
    </citation>
    <scope>NUCLEOTIDE SEQUENCE [LARGE SCALE GENOMIC DNA]</scope>
    <source>
        <strain evidence="6">Wikel</strain>
        <strain evidence="4">Wikel colony</strain>
    </source>
</reference>
<feature type="region of interest" description="Disordered" evidence="3">
    <location>
        <begin position="49"/>
        <end position="84"/>
    </location>
</feature>
<dbReference type="Proteomes" id="UP000001555">
    <property type="component" value="Unassembled WGS sequence"/>
</dbReference>
<evidence type="ECO:0000313" key="4">
    <source>
        <dbReference type="EMBL" id="EEC04675.1"/>
    </source>
</evidence>
<dbReference type="InterPro" id="IPR031311">
    <property type="entry name" value="CHIT_BIND_RR_consensus"/>
</dbReference>
<dbReference type="InterPro" id="IPR050468">
    <property type="entry name" value="Cuticle_Struct_Prot"/>
</dbReference>
<evidence type="ECO:0000313" key="5">
    <source>
        <dbReference type="EnsemblMetazoa" id="ISCW002955-PA"/>
    </source>
</evidence>
<evidence type="ECO:0000256" key="3">
    <source>
        <dbReference type="SAM" id="MobiDB-lite"/>
    </source>
</evidence>
<sequence length="166" mass="15586">YQFGYDAQGPDGSSSRQETSDGSGRVQGSYTITTADGLQRKVKYAADEGGFRARVDTNEPGTTNDSPADVTLQSSAPSPAELSAQYTASRGYGRGGGGYGGGGYGGGGYGGAGAGGGRFGGGYGGGHHGGYGGGGYGGGRGGFGGGLGGGAGGLGGFGGGHGGFGG</sequence>
<dbReference type="PROSITE" id="PS51155">
    <property type="entry name" value="CHIT_BIND_RR_2"/>
    <property type="match status" value="1"/>
</dbReference>
<dbReference type="VEuPathDB" id="VectorBase:ISCW002955"/>
<dbReference type="VEuPathDB" id="VectorBase:ISCI002955"/>
<dbReference type="PROSITE" id="PS00233">
    <property type="entry name" value="CHIT_BIND_RR_1"/>
    <property type="match status" value="1"/>
</dbReference>
<feature type="compositionally biased region" description="Polar residues" evidence="3">
    <location>
        <begin position="11"/>
        <end position="32"/>
    </location>
</feature>
<dbReference type="GO" id="GO:0008010">
    <property type="term" value="F:structural constituent of chitin-based larval cuticle"/>
    <property type="evidence" value="ECO:0000318"/>
    <property type="project" value="GO_Central"/>
</dbReference>
<gene>
    <name evidence="4" type="ORF">IscW_ISCW002955</name>
</gene>
<protein>
    <submittedName>
        <fullName evidence="4 5">Cuticular protein, putative</fullName>
    </submittedName>
</protein>
<feature type="non-terminal residue" evidence="4">
    <location>
        <position position="166"/>
    </location>
</feature>
<reference evidence="5" key="2">
    <citation type="submission" date="2020-05" db="UniProtKB">
        <authorList>
            <consortium name="EnsemblMetazoa"/>
        </authorList>
    </citation>
    <scope>IDENTIFICATION</scope>
    <source>
        <strain evidence="5">wikel</strain>
    </source>
</reference>
<dbReference type="HOGENOM" id="CLU_127863_0_0_1"/>
<dbReference type="OrthoDB" id="10071059at2759"/>
<dbReference type="EMBL" id="DS690528">
    <property type="protein sequence ID" value="EEC04675.1"/>
    <property type="molecule type" value="Genomic_DNA"/>
</dbReference>
<dbReference type="PaxDb" id="6945-B7PDK3"/>
<keyword evidence="6" id="KW-1185">Reference proteome</keyword>
<dbReference type="GO" id="GO:0062129">
    <property type="term" value="C:chitin-based extracellular matrix"/>
    <property type="evidence" value="ECO:0000318"/>
    <property type="project" value="GO_Central"/>
</dbReference>
<dbReference type="AlphaFoldDB" id="B7PDK3"/>
<dbReference type="Pfam" id="PF00379">
    <property type="entry name" value="Chitin_bind_4"/>
    <property type="match status" value="1"/>
</dbReference>
<keyword evidence="1 2" id="KW-0193">Cuticle</keyword>
<feature type="compositionally biased region" description="Polar residues" evidence="3">
    <location>
        <begin position="59"/>
        <end position="77"/>
    </location>
</feature>
<organism>
    <name type="scientific">Ixodes scapularis</name>
    <name type="common">Black-legged tick</name>
    <name type="synonym">Deer tick</name>
    <dbReference type="NCBI Taxonomy" id="6945"/>
    <lineage>
        <taxon>Eukaryota</taxon>
        <taxon>Metazoa</taxon>
        <taxon>Ecdysozoa</taxon>
        <taxon>Arthropoda</taxon>
        <taxon>Chelicerata</taxon>
        <taxon>Arachnida</taxon>
        <taxon>Acari</taxon>
        <taxon>Parasitiformes</taxon>
        <taxon>Ixodida</taxon>
        <taxon>Ixodoidea</taxon>
        <taxon>Ixodidae</taxon>
        <taxon>Ixodinae</taxon>
        <taxon>Ixodes</taxon>
    </lineage>
</organism>
<feature type="region of interest" description="Disordered" evidence="3">
    <location>
        <begin position="1"/>
        <end position="32"/>
    </location>
</feature>
<dbReference type="EnsemblMetazoa" id="ISCW002955-RA">
    <property type="protein sequence ID" value="ISCW002955-PA"/>
    <property type="gene ID" value="ISCW002955"/>
</dbReference>
<evidence type="ECO:0000313" key="6">
    <source>
        <dbReference type="Proteomes" id="UP000001555"/>
    </source>
</evidence>
<feature type="non-terminal residue" evidence="4">
    <location>
        <position position="1"/>
    </location>
</feature>
<dbReference type="InterPro" id="IPR000618">
    <property type="entry name" value="Insect_cuticle"/>
</dbReference>
<dbReference type="PANTHER" id="PTHR10380">
    <property type="entry name" value="CUTICLE PROTEIN"/>
    <property type="match status" value="1"/>
</dbReference>